<evidence type="ECO:0000259" key="4">
    <source>
        <dbReference type="Pfam" id="PF20434"/>
    </source>
</evidence>
<accession>A0A9W7ZX46</accession>
<keyword evidence="6" id="KW-1185">Reference proteome</keyword>
<evidence type="ECO:0000256" key="1">
    <source>
        <dbReference type="ARBA" id="ARBA00022801"/>
    </source>
</evidence>
<dbReference type="Proteomes" id="UP001150569">
    <property type="component" value="Unassembled WGS sequence"/>
</dbReference>
<dbReference type="PANTHER" id="PTHR48081">
    <property type="entry name" value="AB HYDROLASE SUPERFAMILY PROTEIN C4A8.06C"/>
    <property type="match status" value="1"/>
</dbReference>
<dbReference type="Pfam" id="PF20434">
    <property type="entry name" value="BD-FAE"/>
    <property type="match status" value="1"/>
</dbReference>
<keyword evidence="3" id="KW-0472">Membrane</keyword>
<keyword evidence="1" id="KW-0378">Hydrolase</keyword>
<gene>
    <name evidence="5" type="ORF">IWQ60_007486</name>
</gene>
<dbReference type="InterPro" id="IPR029058">
    <property type="entry name" value="AB_hydrolase_fold"/>
</dbReference>
<dbReference type="GO" id="GO:0004061">
    <property type="term" value="F:arylformamidase activity"/>
    <property type="evidence" value="ECO:0007669"/>
    <property type="project" value="TreeGrafter"/>
</dbReference>
<evidence type="ECO:0000256" key="2">
    <source>
        <dbReference type="SAM" id="MobiDB-lite"/>
    </source>
</evidence>
<evidence type="ECO:0000256" key="3">
    <source>
        <dbReference type="SAM" id="Phobius"/>
    </source>
</evidence>
<reference evidence="5" key="1">
    <citation type="submission" date="2022-07" db="EMBL/GenBank/DDBJ databases">
        <title>Phylogenomic reconstructions and comparative analyses of Kickxellomycotina fungi.</title>
        <authorList>
            <person name="Reynolds N.K."/>
            <person name="Stajich J.E."/>
            <person name="Barry K."/>
            <person name="Grigoriev I.V."/>
            <person name="Crous P."/>
            <person name="Smith M.E."/>
        </authorList>
    </citation>
    <scope>NUCLEOTIDE SEQUENCE</scope>
    <source>
        <strain evidence="5">RSA 861</strain>
    </source>
</reference>
<sequence>MEHEPYSRQPHGYWLSRLTERFFNLAVAAQVVYNAGRTALQWFLYLTVGTLLLPFSFPILCSAYLFAWYMYFKLGLLHGPDGFRPLALPWNPVRVLKMSYAALDNLSDLFSGPFPIVLRWIVEKAFARRTPAEAVIRDVRYGAAHPRMVLDMYIPELIAGSPASSTGPSPAPSVAFSRPASRTSLHLLPDRGLGESMGLPHSTRLSPVICFVYGKTWSSAQRKVYVPMAHTLRKQGYMVALPEARRPPNGTIADTVNDTLQCLLWLNRNVAKYGGDPTSLYLMGHGAGAHLCTLAATVWTLALSKLPAPWEVACPPTTASSLATTTNPSANQPRHRVGRHPGSTSSAQARPGSPEGGRPSLQDDLYQLIRHYTLLVRDSREAVVIPRTDTPLTIAGLILLAGVYDIDAQHRYEQHRGIDEISATTRLIGSGSSALYSPPVLLETHCHAAQVTLSQSAFPKKVLLIHGERDTVVPLKSSEQFFDLLCQLDVDDVNLKVYSRTKSMNPAITLLTESASLCQSVLEDIQSTICDQGEA</sequence>
<dbReference type="AlphaFoldDB" id="A0A9W7ZX46"/>
<dbReference type="PANTHER" id="PTHR48081:SF33">
    <property type="entry name" value="KYNURENINE FORMAMIDASE"/>
    <property type="match status" value="1"/>
</dbReference>
<keyword evidence="3" id="KW-0812">Transmembrane</keyword>
<dbReference type="SUPFAM" id="SSF53474">
    <property type="entry name" value="alpha/beta-Hydrolases"/>
    <property type="match status" value="1"/>
</dbReference>
<dbReference type="InterPro" id="IPR050300">
    <property type="entry name" value="GDXG_lipolytic_enzyme"/>
</dbReference>
<feature type="compositionally biased region" description="Low complexity" evidence="2">
    <location>
        <begin position="319"/>
        <end position="331"/>
    </location>
</feature>
<feature type="domain" description="BD-FAE-like" evidence="4">
    <location>
        <begin position="203"/>
        <end position="298"/>
    </location>
</feature>
<protein>
    <recommendedName>
        <fullName evidence="4">BD-FAE-like domain-containing protein</fullName>
    </recommendedName>
</protein>
<evidence type="ECO:0000313" key="5">
    <source>
        <dbReference type="EMBL" id="KAJ1918506.1"/>
    </source>
</evidence>
<proteinExistence type="predicted"/>
<comment type="caution">
    <text evidence="5">The sequence shown here is derived from an EMBL/GenBank/DDBJ whole genome shotgun (WGS) entry which is preliminary data.</text>
</comment>
<dbReference type="Gene3D" id="3.40.50.1820">
    <property type="entry name" value="alpha/beta hydrolase"/>
    <property type="match status" value="1"/>
</dbReference>
<keyword evidence="3" id="KW-1133">Transmembrane helix</keyword>
<dbReference type="EMBL" id="JANBPT010000502">
    <property type="protein sequence ID" value="KAJ1918506.1"/>
    <property type="molecule type" value="Genomic_DNA"/>
</dbReference>
<dbReference type="OrthoDB" id="6495301at2759"/>
<evidence type="ECO:0000313" key="6">
    <source>
        <dbReference type="Proteomes" id="UP001150569"/>
    </source>
</evidence>
<dbReference type="InterPro" id="IPR049492">
    <property type="entry name" value="BD-FAE-like_dom"/>
</dbReference>
<organism evidence="5 6">
    <name type="scientific">Tieghemiomyces parasiticus</name>
    <dbReference type="NCBI Taxonomy" id="78921"/>
    <lineage>
        <taxon>Eukaryota</taxon>
        <taxon>Fungi</taxon>
        <taxon>Fungi incertae sedis</taxon>
        <taxon>Zoopagomycota</taxon>
        <taxon>Kickxellomycotina</taxon>
        <taxon>Dimargaritomycetes</taxon>
        <taxon>Dimargaritales</taxon>
        <taxon>Dimargaritaceae</taxon>
        <taxon>Tieghemiomyces</taxon>
    </lineage>
</organism>
<name>A0A9W7ZX46_9FUNG</name>
<feature type="transmembrane region" description="Helical" evidence="3">
    <location>
        <begin position="42"/>
        <end position="67"/>
    </location>
</feature>
<feature type="region of interest" description="Disordered" evidence="2">
    <location>
        <begin position="319"/>
        <end position="360"/>
    </location>
</feature>